<reference evidence="2" key="1">
    <citation type="submission" date="2016-03" db="EMBL/GenBank/DDBJ databases">
        <authorList>
            <person name="Ploux O."/>
        </authorList>
    </citation>
    <scope>NUCLEOTIDE SEQUENCE [LARGE SCALE GENOMIC DNA]</scope>
</reference>
<keyword evidence="2" id="KW-1185">Reference proteome</keyword>
<accession>A0A160DF13</accession>
<dbReference type="RefSeq" id="YP_009274571.1">
    <property type="nucleotide sequence ID" value="NC_030917.1"/>
</dbReference>
<dbReference type="GeneID" id="28800613"/>
<evidence type="ECO:0000313" key="1">
    <source>
        <dbReference type="EMBL" id="ANA86488.1"/>
    </source>
</evidence>
<proteinExistence type="predicted"/>
<dbReference type="Proteomes" id="UP000204609">
    <property type="component" value="Segment"/>
</dbReference>
<name>A0A160DF13_9CAUD</name>
<organism evidence="1 2">
    <name type="scientific">Gordonia phage OneUp</name>
    <dbReference type="NCBI Taxonomy" id="1838074"/>
    <lineage>
        <taxon>Viruses</taxon>
        <taxon>Duplodnaviria</taxon>
        <taxon>Heunggongvirae</taxon>
        <taxon>Uroviricota</taxon>
        <taxon>Caudoviricetes</taxon>
        <taxon>Oneupvirus</taxon>
        <taxon>Oneupvirus oneup</taxon>
    </lineage>
</organism>
<dbReference type="KEGG" id="vg:28800613"/>
<dbReference type="EMBL" id="KU998245">
    <property type="protein sequence ID" value="ANA86488.1"/>
    <property type="molecule type" value="Genomic_DNA"/>
</dbReference>
<gene>
    <name evidence="1" type="primary">155</name>
    <name evidence="1" type="ORF">PBI_ONEUP_155</name>
</gene>
<protein>
    <submittedName>
        <fullName evidence="1">Uncharacterized protein</fullName>
    </submittedName>
</protein>
<sequence length="82" mass="9328">MTTNINRIADQINPRDAQLAIARIMKVTGQQAEWDSETIELVMSHVQYITPDTILVAGERFDWPSYTDSVDGTVEFWQGVGW</sequence>
<evidence type="ECO:0000313" key="2">
    <source>
        <dbReference type="Proteomes" id="UP000204609"/>
    </source>
</evidence>